<evidence type="ECO:0008006" key="3">
    <source>
        <dbReference type="Google" id="ProtNLM"/>
    </source>
</evidence>
<dbReference type="InterPro" id="IPR005331">
    <property type="entry name" value="Sulfotransferase"/>
</dbReference>
<name>A0A2R8BEN4_9RHOB</name>
<dbReference type="EMBL" id="OMOR01000001">
    <property type="protein sequence ID" value="SPH21549.1"/>
    <property type="molecule type" value="Genomic_DNA"/>
</dbReference>
<sequence>MIKVEAHKIAYMALPKAACSSIKKALATIDPAVKVDELADTEYDYDKWHMVYPTQRFRPHRWSALDPDWFGFTVVRDPVKRLMACYTNRVVERGELKNSRKIKNGAYNLPVDPDPDFFFQNLDAYKKAASVIKHHAMHTWLFTGPDLSVYKKVYPTEKLGALAKDLSDWTNAPFEIGRENTSSMTLTLDDLKPETVKALTPWLCLEYGFLINHYDKRPAQLQAL</sequence>
<evidence type="ECO:0000313" key="2">
    <source>
        <dbReference type="Proteomes" id="UP000244880"/>
    </source>
</evidence>
<reference evidence="1 2" key="1">
    <citation type="submission" date="2018-03" db="EMBL/GenBank/DDBJ databases">
        <authorList>
            <person name="Keele B.F."/>
        </authorList>
    </citation>
    <scope>NUCLEOTIDE SEQUENCE [LARGE SCALE GENOMIC DNA]</scope>
    <source>
        <strain evidence="1 2">CECT 8599</strain>
    </source>
</reference>
<dbReference type="Pfam" id="PF03567">
    <property type="entry name" value="Sulfotransfer_2"/>
    <property type="match status" value="1"/>
</dbReference>
<dbReference type="Proteomes" id="UP000244880">
    <property type="component" value="Unassembled WGS sequence"/>
</dbReference>
<accession>A0A2R8BEN4</accession>
<evidence type="ECO:0000313" key="1">
    <source>
        <dbReference type="EMBL" id="SPH21549.1"/>
    </source>
</evidence>
<dbReference type="GO" id="GO:0016020">
    <property type="term" value="C:membrane"/>
    <property type="evidence" value="ECO:0007669"/>
    <property type="project" value="InterPro"/>
</dbReference>
<dbReference type="GO" id="GO:0008146">
    <property type="term" value="F:sulfotransferase activity"/>
    <property type="evidence" value="ECO:0007669"/>
    <property type="project" value="InterPro"/>
</dbReference>
<dbReference type="RefSeq" id="WP_181364471.1">
    <property type="nucleotide sequence ID" value="NZ_OMOR01000001.1"/>
</dbReference>
<proteinExistence type="predicted"/>
<gene>
    <name evidence="1" type="ORF">ASD8599_02301</name>
</gene>
<keyword evidence="2" id="KW-1185">Reference proteome</keyword>
<dbReference type="AlphaFoldDB" id="A0A2R8BEN4"/>
<organism evidence="1 2">
    <name type="scientific">Ascidiaceihabitans donghaensis</name>
    <dbReference type="NCBI Taxonomy" id="1510460"/>
    <lineage>
        <taxon>Bacteria</taxon>
        <taxon>Pseudomonadati</taxon>
        <taxon>Pseudomonadota</taxon>
        <taxon>Alphaproteobacteria</taxon>
        <taxon>Rhodobacterales</taxon>
        <taxon>Paracoccaceae</taxon>
        <taxon>Ascidiaceihabitans</taxon>
    </lineage>
</organism>
<protein>
    <recommendedName>
        <fullName evidence="3">Sulfotransferase family protein</fullName>
    </recommendedName>
</protein>